<keyword evidence="5" id="KW-1185">Reference proteome</keyword>
<name>A0A852S9A9_9MICO</name>
<dbReference type="NCBIfam" id="TIGR00654">
    <property type="entry name" value="PhzF_family"/>
    <property type="match status" value="1"/>
</dbReference>
<dbReference type="EMBL" id="JACCBM010000001">
    <property type="protein sequence ID" value="NYD69818.1"/>
    <property type="molecule type" value="Genomic_DNA"/>
</dbReference>
<evidence type="ECO:0000313" key="4">
    <source>
        <dbReference type="EMBL" id="NYD69818.1"/>
    </source>
</evidence>
<dbReference type="GO" id="GO:0016853">
    <property type="term" value="F:isomerase activity"/>
    <property type="evidence" value="ECO:0007669"/>
    <property type="project" value="UniProtKB-KW"/>
</dbReference>
<dbReference type="PANTHER" id="PTHR13774:SF39">
    <property type="entry name" value="BIOSYNTHESIS PROTEIN, PUTATIVE-RELATED"/>
    <property type="match status" value="1"/>
</dbReference>
<dbReference type="PANTHER" id="PTHR13774">
    <property type="entry name" value="PHENAZINE BIOSYNTHESIS PROTEIN"/>
    <property type="match status" value="1"/>
</dbReference>
<evidence type="ECO:0000313" key="5">
    <source>
        <dbReference type="Proteomes" id="UP000549913"/>
    </source>
</evidence>
<accession>A0A852S9A9</accession>
<dbReference type="Proteomes" id="UP000549913">
    <property type="component" value="Unassembled WGS sequence"/>
</dbReference>
<reference evidence="4 5" key="1">
    <citation type="submission" date="2020-07" db="EMBL/GenBank/DDBJ databases">
        <title>Sequencing the genomes of 1000 actinobacteria strains.</title>
        <authorList>
            <person name="Klenk H.-P."/>
        </authorList>
    </citation>
    <scope>NUCLEOTIDE SEQUENCE [LARGE SCALE GENOMIC DNA]</scope>
    <source>
        <strain evidence="4 5">DSM 26474</strain>
    </source>
</reference>
<feature type="active site" evidence="3">
    <location>
        <position position="59"/>
    </location>
</feature>
<keyword evidence="2" id="KW-0413">Isomerase</keyword>
<gene>
    <name evidence="4" type="ORF">BJ984_000976</name>
</gene>
<comment type="similarity">
    <text evidence="1">Belongs to the PhzF family.</text>
</comment>
<dbReference type="GO" id="GO:0005737">
    <property type="term" value="C:cytoplasm"/>
    <property type="evidence" value="ECO:0007669"/>
    <property type="project" value="TreeGrafter"/>
</dbReference>
<evidence type="ECO:0000256" key="1">
    <source>
        <dbReference type="ARBA" id="ARBA00008270"/>
    </source>
</evidence>
<evidence type="ECO:0000256" key="2">
    <source>
        <dbReference type="ARBA" id="ARBA00023235"/>
    </source>
</evidence>
<sequence>MTDAHPADPTPPDTTPEVLRLTAFAATPEGGNPAGVVLEAGGFDDAALQAIAAEVGYSETAFLVDPAIDGDERHVRARYFSPTAEVPFCGHATIATAVALAEQRGPGPFTVETPVGPIVIETTRDGDRMLAAFTSVTPDVRVPDEGVADDLLALLGLSPADLDPRFPLLESFAGNWHPVVAVASPATFDAFAFDPAALRALMDRRGWRGTVTVMHAPAAGALDPRASVPSSAPAAPAPAAPAELEVETRNLFPVGAITEDPATGSAAASLGGYLRHLGALTPPARLTIHQGRHVGRPSLLVATIPAAGGIRVEGTATPIP</sequence>
<evidence type="ECO:0000256" key="3">
    <source>
        <dbReference type="PIRSR" id="PIRSR016184-1"/>
    </source>
</evidence>
<dbReference type="InterPro" id="IPR003719">
    <property type="entry name" value="Phenazine_PhzF-like"/>
</dbReference>
<dbReference type="AlphaFoldDB" id="A0A852S9A9"/>
<dbReference type="SUPFAM" id="SSF54506">
    <property type="entry name" value="Diaminopimelate epimerase-like"/>
    <property type="match status" value="1"/>
</dbReference>
<dbReference type="PIRSF" id="PIRSF016184">
    <property type="entry name" value="PhzC_PhzF"/>
    <property type="match status" value="1"/>
</dbReference>
<proteinExistence type="inferred from homology"/>
<protein>
    <submittedName>
        <fullName evidence="4">PhzF family phenazine biosynthesis protein</fullName>
    </submittedName>
</protein>
<dbReference type="Gene3D" id="3.10.310.10">
    <property type="entry name" value="Diaminopimelate Epimerase, Chain A, domain 1"/>
    <property type="match status" value="2"/>
</dbReference>
<comment type="caution">
    <text evidence="4">The sequence shown here is derived from an EMBL/GenBank/DDBJ whole genome shotgun (WGS) entry which is preliminary data.</text>
</comment>
<dbReference type="RefSeq" id="WP_271206404.1">
    <property type="nucleotide sequence ID" value="NZ_BSEW01000001.1"/>
</dbReference>
<dbReference type="Pfam" id="PF02567">
    <property type="entry name" value="PhzC-PhzF"/>
    <property type="match status" value="1"/>
</dbReference>
<organism evidence="4 5">
    <name type="scientific">Herbiconiux flava</name>
    <dbReference type="NCBI Taxonomy" id="881268"/>
    <lineage>
        <taxon>Bacteria</taxon>
        <taxon>Bacillati</taxon>
        <taxon>Actinomycetota</taxon>
        <taxon>Actinomycetes</taxon>
        <taxon>Micrococcales</taxon>
        <taxon>Microbacteriaceae</taxon>
        <taxon>Herbiconiux</taxon>
    </lineage>
</organism>